<keyword evidence="1" id="KW-0812">Transmembrane</keyword>
<name>A0ABT2YZ59_9RHOB</name>
<sequence length="54" mass="5643">MHLRYMMLILGVLLAAALTVAVAATVSGQMGAALPAWALCVPLALALILRRVAR</sequence>
<feature type="transmembrane region" description="Helical" evidence="1">
    <location>
        <begin position="33"/>
        <end position="53"/>
    </location>
</feature>
<organism evidence="2 3">
    <name type="scientific">Albidovulum sediminicola</name>
    <dbReference type="NCBI Taxonomy" id="2984331"/>
    <lineage>
        <taxon>Bacteria</taxon>
        <taxon>Pseudomonadati</taxon>
        <taxon>Pseudomonadota</taxon>
        <taxon>Alphaproteobacteria</taxon>
        <taxon>Rhodobacterales</taxon>
        <taxon>Paracoccaceae</taxon>
        <taxon>Albidovulum</taxon>
    </lineage>
</organism>
<dbReference type="Proteomes" id="UP001652503">
    <property type="component" value="Unassembled WGS sequence"/>
</dbReference>
<keyword evidence="1" id="KW-1133">Transmembrane helix</keyword>
<comment type="caution">
    <text evidence="2">The sequence shown here is derived from an EMBL/GenBank/DDBJ whole genome shotgun (WGS) entry which is preliminary data.</text>
</comment>
<evidence type="ECO:0000313" key="2">
    <source>
        <dbReference type="EMBL" id="MCV2864161.1"/>
    </source>
</evidence>
<keyword evidence="3" id="KW-1185">Reference proteome</keyword>
<evidence type="ECO:0000256" key="1">
    <source>
        <dbReference type="SAM" id="Phobius"/>
    </source>
</evidence>
<accession>A0ABT2YZ59</accession>
<dbReference type="RefSeq" id="WP_263720647.1">
    <property type="nucleotide sequence ID" value="NZ_JAOWLA010000004.1"/>
</dbReference>
<proteinExistence type="predicted"/>
<evidence type="ECO:0000313" key="3">
    <source>
        <dbReference type="Proteomes" id="UP001652503"/>
    </source>
</evidence>
<gene>
    <name evidence="2" type="ORF">OE647_05330</name>
</gene>
<dbReference type="EMBL" id="JAOWLA010000004">
    <property type="protein sequence ID" value="MCV2864161.1"/>
    <property type="molecule type" value="Genomic_DNA"/>
</dbReference>
<protein>
    <submittedName>
        <fullName evidence="2">Uncharacterized protein</fullName>
    </submittedName>
</protein>
<keyword evidence="1" id="KW-0472">Membrane</keyword>
<reference evidence="2 3" key="1">
    <citation type="submission" date="2022-10" db="EMBL/GenBank/DDBJ databases">
        <title>Defluviimonas sp. nov., isolated from ocean surface water.</title>
        <authorList>
            <person name="He W."/>
            <person name="Wang L."/>
            <person name="Zhang D.-F."/>
        </authorList>
    </citation>
    <scope>NUCLEOTIDE SEQUENCE [LARGE SCALE GENOMIC DNA]</scope>
    <source>
        <strain evidence="2 3">WL0075</strain>
    </source>
</reference>